<dbReference type="InterPro" id="IPR036388">
    <property type="entry name" value="WH-like_DNA-bd_sf"/>
</dbReference>
<accession>A0ABW0ZPA6</accession>
<dbReference type="PANTHER" id="PTHR33164">
    <property type="entry name" value="TRANSCRIPTIONAL REGULATOR, MARR FAMILY"/>
    <property type="match status" value="1"/>
</dbReference>
<reference evidence="3" key="1">
    <citation type="journal article" date="2019" name="Int. J. Syst. Evol. Microbiol.">
        <title>The Global Catalogue of Microorganisms (GCM) 10K type strain sequencing project: providing services to taxonomists for standard genome sequencing and annotation.</title>
        <authorList>
            <consortium name="The Broad Institute Genomics Platform"/>
            <consortium name="The Broad Institute Genome Sequencing Center for Infectious Disease"/>
            <person name="Wu L."/>
            <person name="Ma J."/>
        </authorList>
    </citation>
    <scope>NUCLEOTIDE SEQUENCE [LARGE SCALE GENOMIC DNA]</scope>
    <source>
        <strain evidence="3">KCTC 42087</strain>
    </source>
</reference>
<evidence type="ECO:0000259" key="1">
    <source>
        <dbReference type="PROSITE" id="PS50995"/>
    </source>
</evidence>
<organism evidence="2 3">
    <name type="scientific">Actinomadura rugatobispora</name>
    <dbReference type="NCBI Taxonomy" id="1994"/>
    <lineage>
        <taxon>Bacteria</taxon>
        <taxon>Bacillati</taxon>
        <taxon>Actinomycetota</taxon>
        <taxon>Actinomycetes</taxon>
        <taxon>Streptosporangiales</taxon>
        <taxon>Thermomonosporaceae</taxon>
        <taxon>Actinomadura</taxon>
    </lineage>
</organism>
<evidence type="ECO:0000313" key="3">
    <source>
        <dbReference type="Proteomes" id="UP001596074"/>
    </source>
</evidence>
<name>A0ABW0ZPA6_9ACTN</name>
<protein>
    <submittedName>
        <fullName evidence="2">MarR family transcriptional regulator</fullName>
    </submittedName>
</protein>
<comment type="caution">
    <text evidence="2">The sequence shown here is derived from an EMBL/GenBank/DDBJ whole genome shotgun (WGS) entry which is preliminary data.</text>
</comment>
<dbReference type="SUPFAM" id="SSF46785">
    <property type="entry name" value="Winged helix' DNA-binding domain"/>
    <property type="match status" value="1"/>
</dbReference>
<dbReference type="Pfam" id="PF01047">
    <property type="entry name" value="MarR"/>
    <property type="match status" value="1"/>
</dbReference>
<dbReference type="EMBL" id="JBHSON010000006">
    <property type="protein sequence ID" value="MFC5745090.1"/>
    <property type="molecule type" value="Genomic_DNA"/>
</dbReference>
<dbReference type="RefSeq" id="WP_378280715.1">
    <property type="nucleotide sequence ID" value="NZ_JBHSON010000006.1"/>
</dbReference>
<dbReference type="SMART" id="SM00347">
    <property type="entry name" value="HTH_MARR"/>
    <property type="match status" value="1"/>
</dbReference>
<dbReference type="Proteomes" id="UP001596074">
    <property type="component" value="Unassembled WGS sequence"/>
</dbReference>
<feature type="domain" description="HTH marR-type" evidence="1">
    <location>
        <begin position="15"/>
        <end position="151"/>
    </location>
</feature>
<dbReference type="InterPro" id="IPR039422">
    <property type="entry name" value="MarR/SlyA-like"/>
</dbReference>
<dbReference type="PRINTS" id="PR00598">
    <property type="entry name" value="HTHMARR"/>
</dbReference>
<dbReference type="InterPro" id="IPR036390">
    <property type="entry name" value="WH_DNA-bd_sf"/>
</dbReference>
<proteinExistence type="predicted"/>
<dbReference type="InterPro" id="IPR000835">
    <property type="entry name" value="HTH_MarR-typ"/>
</dbReference>
<dbReference type="PROSITE" id="PS50995">
    <property type="entry name" value="HTH_MARR_2"/>
    <property type="match status" value="1"/>
</dbReference>
<dbReference type="Gene3D" id="1.10.10.10">
    <property type="entry name" value="Winged helix-like DNA-binding domain superfamily/Winged helix DNA-binding domain"/>
    <property type="match status" value="1"/>
</dbReference>
<keyword evidence="3" id="KW-1185">Reference proteome</keyword>
<gene>
    <name evidence="2" type="ORF">ACFPZN_05640</name>
</gene>
<evidence type="ECO:0000313" key="2">
    <source>
        <dbReference type="EMBL" id="MFC5745090.1"/>
    </source>
</evidence>
<sequence>MGPEVSGGADERRRHRRLSNALKESLREMNIQLSLLNHHVSAHLKLKDADLQCLDLINREGPLSPTAVARRTGMHPATMTGVLDRLERGGWIARERDPVDRRAVVVRALRDRNSDLFRLLSGMNASMDGICAEYTADQLELLVDFLGRTTSAGRRATDDLVTD</sequence>
<dbReference type="PANTHER" id="PTHR33164:SF106">
    <property type="entry name" value="TRANSCRIPTIONAL REGULATORY PROTEIN"/>
    <property type="match status" value="1"/>
</dbReference>